<proteinExistence type="predicted"/>
<feature type="domain" description="C2H2-type" evidence="9">
    <location>
        <begin position="410"/>
        <end position="431"/>
    </location>
</feature>
<sequence length="486" mass="55288">MSHMREPDFSQPDMKEAMKSVLKYEIQTLIERLSEYGVESVLITASVDQGSHGHIASQKGDKFTKFKNVADLEQQFLCFCTGASLYDHGKTDMLANKNLRMDSHGEITPVHERRSMHSEPCFFPREDLRMKRHKGSQDFTPVQRRSEQLTLSSVLTDGYNSQSNLLCTPSEQIVIDPVTNTMYKQANPDRIKSEPYDPDLDNSPVHVSESKTSSSLQLCGHENYSSEENCPSITVLDLEALSGPNSYMDLEGPLPGSVLDGSIIKDGSSSRLSASRHINQSCGNQNIFQLRPQGPNVSLQTPAKFQCSTCPSSFTDKKSLQQHKMKEHEERGSHCLSNQSLSDREESKINTINEQDTHMKETHKHEVSIRDLQEQNQGHFSCPFSECRERFESEFLLQEHMTGHSNCLLYACPQCNKTFDNRFSMTKHMQICGQRFTCRICGKVYSTKGSLWHHQQVHKVGRYRCNCGLTYAYRTGLARHRTMTKH</sequence>
<feature type="domain" description="C2H2-type" evidence="9">
    <location>
        <begin position="380"/>
        <end position="406"/>
    </location>
</feature>
<evidence type="ECO:0000256" key="8">
    <source>
        <dbReference type="SAM" id="MobiDB-lite"/>
    </source>
</evidence>
<evidence type="ECO:0000313" key="11">
    <source>
        <dbReference type="Proteomes" id="UP001195483"/>
    </source>
</evidence>
<evidence type="ECO:0000256" key="6">
    <source>
        <dbReference type="ARBA" id="ARBA00023242"/>
    </source>
</evidence>
<dbReference type="Pfam" id="PF00096">
    <property type="entry name" value="zf-C2H2"/>
    <property type="match status" value="3"/>
</dbReference>
<dbReference type="Proteomes" id="UP001195483">
    <property type="component" value="Unassembled WGS sequence"/>
</dbReference>
<evidence type="ECO:0000256" key="5">
    <source>
        <dbReference type="ARBA" id="ARBA00022833"/>
    </source>
</evidence>
<dbReference type="SUPFAM" id="SSF57667">
    <property type="entry name" value="beta-beta-alpha zinc fingers"/>
    <property type="match status" value="2"/>
</dbReference>
<dbReference type="Gene3D" id="3.30.160.60">
    <property type="entry name" value="Classic Zinc Finger"/>
    <property type="match status" value="3"/>
</dbReference>
<protein>
    <recommendedName>
        <fullName evidence="9">C2H2-type domain-containing protein</fullName>
    </recommendedName>
</protein>
<evidence type="ECO:0000256" key="4">
    <source>
        <dbReference type="ARBA" id="ARBA00022771"/>
    </source>
</evidence>
<dbReference type="PROSITE" id="PS00028">
    <property type="entry name" value="ZINC_FINGER_C2H2_1"/>
    <property type="match status" value="2"/>
</dbReference>
<evidence type="ECO:0000256" key="7">
    <source>
        <dbReference type="PROSITE-ProRule" id="PRU00042"/>
    </source>
</evidence>
<dbReference type="GO" id="GO:0008270">
    <property type="term" value="F:zinc ion binding"/>
    <property type="evidence" value="ECO:0007669"/>
    <property type="project" value="UniProtKB-KW"/>
</dbReference>
<keyword evidence="4 7" id="KW-0863">Zinc-finger</keyword>
<comment type="subcellular location">
    <subcellularLocation>
        <location evidence="1">Nucleus</location>
    </subcellularLocation>
</comment>
<feature type="region of interest" description="Disordered" evidence="8">
    <location>
        <begin position="188"/>
        <end position="211"/>
    </location>
</feature>
<feature type="domain" description="C2H2-type" evidence="9">
    <location>
        <begin position="436"/>
        <end position="463"/>
    </location>
</feature>
<evidence type="ECO:0000259" key="9">
    <source>
        <dbReference type="PROSITE" id="PS50157"/>
    </source>
</evidence>
<keyword evidence="11" id="KW-1185">Reference proteome</keyword>
<evidence type="ECO:0000256" key="3">
    <source>
        <dbReference type="ARBA" id="ARBA00022737"/>
    </source>
</evidence>
<keyword evidence="5" id="KW-0862">Zinc</keyword>
<dbReference type="SMART" id="SM00355">
    <property type="entry name" value="ZnF_C2H2"/>
    <property type="match status" value="5"/>
</dbReference>
<reference evidence="10" key="2">
    <citation type="journal article" date="2021" name="Genome Biol. Evol.">
        <title>Developing a high-quality reference genome for a parasitic bivalve with doubly uniparental inheritance (Bivalvia: Unionida).</title>
        <authorList>
            <person name="Smith C.H."/>
        </authorList>
    </citation>
    <scope>NUCLEOTIDE SEQUENCE</scope>
    <source>
        <strain evidence="10">CHS0354</strain>
        <tissue evidence="10">Mantle</tissue>
    </source>
</reference>
<keyword evidence="2" id="KW-0479">Metal-binding</keyword>
<organism evidence="10 11">
    <name type="scientific">Potamilus streckersoni</name>
    <dbReference type="NCBI Taxonomy" id="2493646"/>
    <lineage>
        <taxon>Eukaryota</taxon>
        <taxon>Metazoa</taxon>
        <taxon>Spiralia</taxon>
        <taxon>Lophotrochozoa</taxon>
        <taxon>Mollusca</taxon>
        <taxon>Bivalvia</taxon>
        <taxon>Autobranchia</taxon>
        <taxon>Heteroconchia</taxon>
        <taxon>Palaeoheterodonta</taxon>
        <taxon>Unionida</taxon>
        <taxon>Unionoidea</taxon>
        <taxon>Unionidae</taxon>
        <taxon>Ambleminae</taxon>
        <taxon>Lampsilini</taxon>
        <taxon>Potamilus</taxon>
    </lineage>
</organism>
<evidence type="ECO:0000313" key="10">
    <source>
        <dbReference type="EMBL" id="KAK3599716.1"/>
    </source>
</evidence>
<dbReference type="GO" id="GO:0005634">
    <property type="term" value="C:nucleus"/>
    <property type="evidence" value="ECO:0007669"/>
    <property type="project" value="UniProtKB-SubCell"/>
</dbReference>
<evidence type="ECO:0000256" key="2">
    <source>
        <dbReference type="ARBA" id="ARBA00022723"/>
    </source>
</evidence>
<feature type="domain" description="C2H2-type" evidence="9">
    <location>
        <begin position="305"/>
        <end position="333"/>
    </location>
</feature>
<keyword evidence="6" id="KW-0539">Nucleus</keyword>
<dbReference type="InterPro" id="IPR036236">
    <property type="entry name" value="Znf_C2H2_sf"/>
</dbReference>
<reference evidence="10" key="1">
    <citation type="journal article" date="2021" name="Genome Biol. Evol.">
        <title>A High-Quality Reference Genome for a Parasitic Bivalve with Doubly Uniparental Inheritance (Bivalvia: Unionida).</title>
        <authorList>
            <person name="Smith C.H."/>
        </authorList>
    </citation>
    <scope>NUCLEOTIDE SEQUENCE</scope>
    <source>
        <strain evidence="10">CHS0354</strain>
    </source>
</reference>
<dbReference type="AlphaFoldDB" id="A0AAE0W341"/>
<dbReference type="PANTHER" id="PTHR16515:SF66">
    <property type="entry name" value="C2H2-TYPE DOMAIN-CONTAINING PROTEIN"/>
    <property type="match status" value="1"/>
</dbReference>
<keyword evidence="3" id="KW-0677">Repeat</keyword>
<comment type="caution">
    <text evidence="10">The sequence shown here is derived from an EMBL/GenBank/DDBJ whole genome shotgun (WGS) entry which is preliminary data.</text>
</comment>
<dbReference type="EMBL" id="JAEAOA010002176">
    <property type="protein sequence ID" value="KAK3599716.1"/>
    <property type="molecule type" value="Genomic_DNA"/>
</dbReference>
<accession>A0AAE0W341</accession>
<dbReference type="PANTHER" id="PTHR16515">
    <property type="entry name" value="PR DOMAIN ZINC FINGER PROTEIN"/>
    <property type="match status" value="1"/>
</dbReference>
<gene>
    <name evidence="10" type="ORF">CHS0354_037188</name>
</gene>
<evidence type="ECO:0000256" key="1">
    <source>
        <dbReference type="ARBA" id="ARBA00004123"/>
    </source>
</evidence>
<reference evidence="10" key="3">
    <citation type="submission" date="2023-05" db="EMBL/GenBank/DDBJ databases">
        <authorList>
            <person name="Smith C.H."/>
        </authorList>
    </citation>
    <scope>NUCLEOTIDE SEQUENCE</scope>
    <source>
        <strain evidence="10">CHS0354</strain>
        <tissue evidence="10">Mantle</tissue>
    </source>
</reference>
<dbReference type="InterPro" id="IPR013087">
    <property type="entry name" value="Znf_C2H2_type"/>
</dbReference>
<dbReference type="PROSITE" id="PS50157">
    <property type="entry name" value="ZINC_FINGER_C2H2_2"/>
    <property type="match status" value="4"/>
</dbReference>
<dbReference type="GO" id="GO:0010468">
    <property type="term" value="P:regulation of gene expression"/>
    <property type="evidence" value="ECO:0007669"/>
    <property type="project" value="TreeGrafter"/>
</dbReference>
<dbReference type="InterPro" id="IPR050331">
    <property type="entry name" value="Zinc_finger"/>
</dbReference>
<name>A0AAE0W341_9BIVA</name>